<evidence type="ECO:0000313" key="2">
    <source>
        <dbReference type="Proteomes" id="UP000248703"/>
    </source>
</evidence>
<reference evidence="1 2" key="1">
    <citation type="submission" date="2018-06" db="EMBL/GenBank/DDBJ databases">
        <title>Genomic Encyclopedia of Archaeal and Bacterial Type Strains, Phase II (KMG-II): from individual species to whole genera.</title>
        <authorList>
            <person name="Goeker M."/>
        </authorList>
    </citation>
    <scope>NUCLEOTIDE SEQUENCE [LARGE SCALE GENOMIC DNA]</scope>
    <source>
        <strain evidence="1 2">DSM 24464</strain>
    </source>
</reference>
<name>A0A327RJG3_9FLAO</name>
<evidence type="ECO:0000313" key="1">
    <source>
        <dbReference type="EMBL" id="RAJ17140.1"/>
    </source>
</evidence>
<protein>
    <submittedName>
        <fullName evidence="1">Histidine phosphatase superfamily protein (Branch 1)</fullName>
    </submittedName>
</protein>
<keyword evidence="2" id="KW-1185">Reference proteome</keyword>
<dbReference type="PROSITE" id="PS51257">
    <property type="entry name" value="PROKAR_LIPOPROTEIN"/>
    <property type="match status" value="1"/>
</dbReference>
<proteinExistence type="predicted"/>
<dbReference type="InterPro" id="IPR029033">
    <property type="entry name" value="His_PPase_superfam"/>
</dbReference>
<dbReference type="Pfam" id="PF00300">
    <property type="entry name" value="His_Phos_1"/>
    <property type="match status" value="1"/>
</dbReference>
<dbReference type="InterPro" id="IPR013078">
    <property type="entry name" value="His_Pase_superF_clade-1"/>
</dbReference>
<comment type="caution">
    <text evidence="1">The sequence shown here is derived from an EMBL/GenBank/DDBJ whole genome shotgun (WGS) entry which is preliminary data.</text>
</comment>
<organism evidence="1 2">
    <name type="scientific">Olleya aquimaris</name>
    <dbReference type="NCBI Taxonomy" id="639310"/>
    <lineage>
        <taxon>Bacteria</taxon>
        <taxon>Pseudomonadati</taxon>
        <taxon>Bacteroidota</taxon>
        <taxon>Flavobacteriia</taxon>
        <taxon>Flavobacteriales</taxon>
        <taxon>Flavobacteriaceae</taxon>
    </lineage>
</organism>
<dbReference type="OrthoDB" id="3296006at2"/>
<dbReference type="EMBL" id="QLLO01000002">
    <property type="protein sequence ID" value="RAJ17140.1"/>
    <property type="molecule type" value="Genomic_DNA"/>
</dbReference>
<accession>A0A327RJG3</accession>
<dbReference type="Proteomes" id="UP000248703">
    <property type="component" value="Unassembled WGS sequence"/>
</dbReference>
<dbReference type="CDD" id="cd07067">
    <property type="entry name" value="HP_PGM_like"/>
    <property type="match status" value="1"/>
</dbReference>
<dbReference type="RefSeq" id="WP_111659246.1">
    <property type="nucleotide sequence ID" value="NZ_QLLO01000002.1"/>
</dbReference>
<dbReference type="Gene3D" id="3.40.50.1240">
    <property type="entry name" value="Phosphoglycerate mutase-like"/>
    <property type="match status" value="1"/>
</dbReference>
<dbReference type="SUPFAM" id="SSF53254">
    <property type="entry name" value="Phosphoglycerate mutase-like"/>
    <property type="match status" value="1"/>
</dbReference>
<dbReference type="AlphaFoldDB" id="A0A327RJG3"/>
<gene>
    <name evidence="1" type="ORF">LY08_00919</name>
</gene>
<sequence length="172" mass="19853">MKKIILIVGIILVSCLVFIAFTKQEDSNQTTTYYFIRHAEKNRSDATNKNPDLTTKGKRRAKLWQRHFKNKKLDAIYSTNYNRTLATARPTAEDQNLTITIYDPRNIDYQEFKNQTKGQSVLVVGHSNTTPSFVNAIINQEKYQDIDDSINYKLFIVTITDGKITDKVIDIK</sequence>